<protein>
    <submittedName>
        <fullName evidence="2">Gall11 coactivator</fullName>
    </submittedName>
</protein>
<evidence type="ECO:0000256" key="1">
    <source>
        <dbReference type="SAM" id="MobiDB-lite"/>
    </source>
</evidence>
<feature type="region of interest" description="Disordered" evidence="1">
    <location>
        <begin position="290"/>
        <end position="354"/>
    </location>
</feature>
<feature type="region of interest" description="Disordered" evidence="1">
    <location>
        <begin position="668"/>
        <end position="718"/>
    </location>
</feature>
<reference evidence="2" key="2">
    <citation type="submission" date="2020-02" db="EMBL/GenBank/DDBJ databases">
        <title>Identification and distribution of gene clusters putatively required for synthesis of sphingolipid metabolism inhibitors in phylogenetically diverse species of the filamentous fungus Fusarium.</title>
        <authorList>
            <person name="Kim H.-S."/>
            <person name="Busman M."/>
            <person name="Brown D.W."/>
            <person name="Divon H."/>
            <person name="Uhlig S."/>
            <person name="Proctor R.H."/>
        </authorList>
    </citation>
    <scope>NUCLEOTIDE SEQUENCE</scope>
    <source>
        <strain evidence="2">NRRL 25174</strain>
    </source>
</reference>
<accession>A0A9P5DYS8</accession>
<dbReference type="OrthoDB" id="3918840at2759"/>
<feature type="compositionally biased region" description="Low complexity" evidence="1">
    <location>
        <begin position="1082"/>
        <end position="1098"/>
    </location>
</feature>
<dbReference type="EMBL" id="PVQB02000152">
    <property type="protein sequence ID" value="KAF4342251.1"/>
    <property type="molecule type" value="Genomic_DNA"/>
</dbReference>
<feature type="compositionally biased region" description="Polar residues" evidence="1">
    <location>
        <begin position="825"/>
        <end position="850"/>
    </location>
</feature>
<feature type="compositionally biased region" description="Low complexity" evidence="1">
    <location>
        <begin position="852"/>
        <end position="863"/>
    </location>
</feature>
<feature type="compositionally biased region" description="Low complexity" evidence="1">
    <location>
        <begin position="893"/>
        <end position="912"/>
    </location>
</feature>
<feature type="compositionally biased region" description="Low complexity" evidence="1">
    <location>
        <begin position="290"/>
        <end position="344"/>
    </location>
</feature>
<dbReference type="InterPro" id="IPR033789">
    <property type="entry name" value="Gal11_coact"/>
</dbReference>
<feature type="region of interest" description="Disordered" evidence="1">
    <location>
        <begin position="1388"/>
        <end position="1409"/>
    </location>
</feature>
<feature type="compositionally biased region" description="Polar residues" evidence="1">
    <location>
        <begin position="1120"/>
        <end position="1130"/>
    </location>
</feature>
<feature type="region of interest" description="Disordered" evidence="1">
    <location>
        <begin position="376"/>
        <end position="482"/>
    </location>
</feature>
<reference evidence="2" key="1">
    <citation type="journal article" date="2017" name="Mycologia">
        <title>Fusarium algeriense, sp. nov., a novel toxigenic crown rot pathogen of durum wheat from Algeria is nested in the Fusarium burgessii species complex.</title>
        <authorList>
            <person name="Laraba I."/>
            <person name="Keddad A."/>
            <person name="Boureghda H."/>
            <person name="Abdallah N."/>
            <person name="Vaughan M.M."/>
            <person name="Proctor R.H."/>
            <person name="Busman M."/>
            <person name="O'Donnell K."/>
        </authorList>
    </citation>
    <scope>NUCLEOTIDE SEQUENCE</scope>
    <source>
        <strain evidence="2">NRRL 25174</strain>
    </source>
</reference>
<comment type="caution">
    <text evidence="2">The sequence shown here is derived from an EMBL/GenBank/DDBJ whole genome shotgun (WGS) entry which is preliminary data.</text>
</comment>
<feature type="compositionally biased region" description="Polar residues" evidence="1">
    <location>
        <begin position="454"/>
        <end position="467"/>
    </location>
</feature>
<feature type="compositionally biased region" description="Low complexity" evidence="1">
    <location>
        <begin position="386"/>
        <end position="401"/>
    </location>
</feature>
<feature type="compositionally biased region" description="Low complexity" evidence="1">
    <location>
        <begin position="409"/>
        <end position="446"/>
    </location>
</feature>
<feature type="compositionally biased region" description="Low complexity" evidence="1">
    <location>
        <begin position="768"/>
        <end position="824"/>
    </location>
</feature>
<feature type="region of interest" description="Disordered" evidence="1">
    <location>
        <begin position="1079"/>
        <end position="1220"/>
    </location>
</feature>
<dbReference type="CDD" id="cd12191">
    <property type="entry name" value="gal11_coact"/>
    <property type="match status" value="1"/>
</dbReference>
<dbReference type="Proteomes" id="UP000730481">
    <property type="component" value="Unassembled WGS sequence"/>
</dbReference>
<gene>
    <name evidence="2" type="ORF">FBEOM_3833</name>
</gene>
<sequence length="1486" mass="164045">MQHMAGAGQMMQQPMRKPTPNQLQQIVYQNLVQHTQPFTGICWQANVAISDRMGKTMNLITNISLAMNGGDYMKGAEWGCNFEREAFHKSATKEAYDQEMGNKIMEFFKRRQANEPTLQNSINVSAQAQAQAQAQAMLNMQMGRGMGQGPQQGFQSMQHPMQGGQMNQGQQQLPMNGGMNMGMPNQAGRGMGPGQQMVGMAGGQNRPQQTPFPSDMARLSQQDRVKVSELAQKMFNTASDQQKQNTRMQLSQRISPTQMNELTAQGKDPLMWFYQNQAFQVLKANMARIQQGQQQQGMPQNPNNNQAPMMQQQASQQGLRQQQGQMPQQGQQQHGMMNGNQGNNDYNSFAPNMDSIKDQQMNGLMAQQAGQMVVPASAGPNRNATPQPMGQNAPNQQGPNQGPRPPQQSQPQQNMNLQQMKMNQVSQQSQAQLQAQQMKQMQNQAAGMGGNMQPSQSPAMNTLNTPVSRPGNNMNQAAGQGGVQFGDQRFNQGAQRPNNQTFQNMLASLPQEQRQIVSGLTPDKLNEVMQRWQSKRQEQMSLNNGGQVTPGPMVNRPQSQMGQMNPNVGGQMPVGMQQPQNGVPMNGNPQQMQMPRLAPNQQLAMMDSMELPPQVLTQLQSQLPPEVKKWGQLKLWLQQNNIPQQLRTQLAAIQQRQFQLALQRRASIMQGQQPGQPGQQLSPQQQGQQPQQPGQNNANPSMQAPGGPGPNPLQAARPQMPLNMPAHILQVSPHEIATLRNRPQFAQVPEEQLRNIILGMKRSSWMNQQQQQQMRNAQAHAQAQVRNQGQGQQGVQNQMGVPQAQMQIQQPPQPNQTPQSQNMPGTNTMGPNNAAQQTAQKQPSVTPEQTRNARPQAANNRAQPPNPSPASAPKNLKRPSNDDTIDVPEAVKAAPARPASQPNQPQQSQGPRMLTPQQVANLTPEQRAKYEAMMRAQMNKAGQMQPQGGNEILARLKALGQEEQRQSVRENDPEIPMSPQEYHETAEKLKKIVIDMSKIGRGLSRWYGLTRDDQRAKMFFRTRWRILKQFSDGEKMSVPKSVFTMQASEIDQARNMLESMAKDLAASVYARNMTMANKQGTPQVQGAQLAQPQQSLPQQQPPQLPTQPQATPANAENIRRNSQAQNTTPKGGNKGSHVPSAPTTTQPPFQIPGKSPRGTPTYVAQPKELNLQLPASRKKQKTTAGQTPQGATPSPQISKKGSPELRRTSETQVPPKPVHLCKEPECEFSTTGYSTEQALQQHIYEEHTKPREDPLKFAQENLALALGLEPDGSVKREPGTEAAAMSLSNSKQGQTPVTMAATPVSITDAGMKRSASSMGKPQDKTGLKAGTTPKFADVKIAETNAVDPWANATIDTEMLVNNLGVERGYGFYDNPYYDLNALSYLTPRDTPDSVKDNSSSEPNSDLPDGAAIDVNMDWQNMETDLLLNMTNTLDATGITGSDMMGIDPAALLDPPSLQEPDWDDVKMDFSKPFQFDTSQHYYMATS</sequence>
<feature type="compositionally biased region" description="Polar residues" evidence="1">
    <location>
        <begin position="1182"/>
        <end position="1199"/>
    </location>
</feature>
<organism evidence="2 3">
    <name type="scientific">Fusarium beomiforme</name>
    <dbReference type="NCBI Taxonomy" id="44412"/>
    <lineage>
        <taxon>Eukaryota</taxon>
        <taxon>Fungi</taxon>
        <taxon>Dikarya</taxon>
        <taxon>Ascomycota</taxon>
        <taxon>Pezizomycotina</taxon>
        <taxon>Sordariomycetes</taxon>
        <taxon>Hypocreomycetidae</taxon>
        <taxon>Hypocreales</taxon>
        <taxon>Nectriaceae</taxon>
        <taxon>Fusarium</taxon>
        <taxon>Fusarium burgessii species complex</taxon>
    </lineage>
</organism>
<name>A0A9P5DYS8_9HYPO</name>
<proteinExistence type="predicted"/>
<evidence type="ECO:0000313" key="2">
    <source>
        <dbReference type="EMBL" id="KAF4342251.1"/>
    </source>
</evidence>
<keyword evidence="3" id="KW-1185">Reference proteome</keyword>
<feature type="compositionally biased region" description="Low complexity" evidence="1">
    <location>
        <begin position="668"/>
        <end position="695"/>
    </location>
</feature>
<evidence type="ECO:0000313" key="3">
    <source>
        <dbReference type="Proteomes" id="UP000730481"/>
    </source>
</evidence>
<feature type="region of interest" description="Disordered" evidence="1">
    <location>
        <begin position="767"/>
        <end position="913"/>
    </location>
</feature>